<evidence type="ECO:0000256" key="3">
    <source>
        <dbReference type="ARBA" id="ARBA00022737"/>
    </source>
</evidence>
<comment type="similarity">
    <text evidence="1">Belongs to the PRAME family.</text>
</comment>
<reference evidence="4" key="2">
    <citation type="journal article" date="2020" name="Biotechnol. Bioeng.">
        <title>Chromosome-scale scaffolds for the Chinese hamster reference genome assembly to facilitate the study of the CHO epigenome.</title>
        <authorList>
            <person name="Hilliard W."/>
            <person name="MacDonald M."/>
            <person name="Lee K.H."/>
        </authorList>
    </citation>
    <scope>NUCLEOTIDE SEQUENCE [LARGE SCALE GENOMIC DNA]</scope>
    <source>
        <strain evidence="4">17A/GY</strain>
    </source>
</reference>
<dbReference type="GO" id="GO:0008284">
    <property type="term" value="P:positive regulation of cell population proliferation"/>
    <property type="evidence" value="ECO:0007669"/>
    <property type="project" value="InterPro"/>
</dbReference>
<accession>A0A9J7J6K0</accession>
<dbReference type="Proteomes" id="UP001108280">
    <property type="component" value="Chromosome 1"/>
</dbReference>
<reference evidence="4" key="1">
    <citation type="journal article" date="2018" name="Biotechnol. Bioeng.">
        <title>A reference genome of the Chinese hamster based on a hybrid assembly strategy.</title>
        <authorList>
            <person name="Rupp O."/>
            <person name="MacDonald M.L."/>
            <person name="Li S."/>
            <person name="Dhiman H."/>
            <person name="Polson S."/>
            <person name="Griep S."/>
            <person name="Heffner K."/>
            <person name="Hernandez I."/>
            <person name="Brinkrolf K."/>
            <person name="Jadhav V."/>
            <person name="Samoudi M."/>
            <person name="Hao H."/>
            <person name="Kingham B."/>
            <person name="Goesmann A."/>
            <person name="Betenbaugh M.J."/>
            <person name="Lewis N.E."/>
            <person name="Borth N."/>
            <person name="Lee K.H."/>
        </authorList>
    </citation>
    <scope>NUCLEOTIDE SEQUENCE [LARGE SCALE GENOMIC DNA]</scope>
    <source>
        <strain evidence="4">17A/GY</strain>
    </source>
</reference>
<dbReference type="GO" id="GO:0045892">
    <property type="term" value="P:negative regulation of DNA-templated transcription"/>
    <property type="evidence" value="ECO:0007669"/>
    <property type="project" value="InterPro"/>
</dbReference>
<proteinExistence type="inferred from homology"/>
<name>A0A9J7J6K0_CRIGR</name>
<keyword evidence="3" id="KW-0677">Repeat</keyword>
<evidence type="ECO:0000313" key="5">
    <source>
        <dbReference type="RefSeq" id="XP_027244255.1"/>
    </source>
</evidence>
<dbReference type="PANTHER" id="PTHR14224:SF94">
    <property type="entry name" value="PRAME FAMILY MEMBER 12"/>
    <property type="match status" value="1"/>
</dbReference>
<keyword evidence="4" id="KW-1185">Reference proteome</keyword>
<dbReference type="Gene3D" id="3.80.10.10">
    <property type="entry name" value="Ribonuclease Inhibitor"/>
    <property type="match status" value="1"/>
</dbReference>
<dbReference type="GO" id="GO:0043066">
    <property type="term" value="P:negative regulation of apoptotic process"/>
    <property type="evidence" value="ECO:0007669"/>
    <property type="project" value="InterPro"/>
</dbReference>
<dbReference type="AlphaFoldDB" id="A0A9J7J6K0"/>
<protein>
    <submittedName>
        <fullName evidence="5">PRAME family member 9/15</fullName>
    </submittedName>
</protein>
<gene>
    <name evidence="5" type="primary">LOC100753671</name>
</gene>
<dbReference type="OrthoDB" id="9606413at2759"/>
<evidence type="ECO:0000256" key="1">
    <source>
        <dbReference type="ARBA" id="ARBA00009608"/>
    </source>
</evidence>
<dbReference type="PIRSF" id="PIRSF038286">
    <property type="entry name" value="PRAME"/>
    <property type="match status" value="1"/>
</dbReference>
<dbReference type="InterPro" id="IPR050694">
    <property type="entry name" value="LRRC14/PRAME"/>
</dbReference>
<dbReference type="RefSeq" id="XP_027244255.1">
    <property type="nucleotide sequence ID" value="XM_027388454.2"/>
</dbReference>
<evidence type="ECO:0000313" key="4">
    <source>
        <dbReference type="Proteomes" id="UP001108280"/>
    </source>
</evidence>
<dbReference type="KEGG" id="cge:100753671"/>
<dbReference type="InterPro" id="IPR032675">
    <property type="entry name" value="LRR_dom_sf"/>
</dbReference>
<dbReference type="GeneID" id="100753671"/>
<sequence>MGIRNPPTLEELARQALLRDEALTISVLEDLPKMLFLALFQEAFSHRLPNIVRAMMAAWPFPYIPVGTLLTSGTLEFSQVVVEGLRALLTQQDRPVTGNVRILDFRRVAHEIWTVEARTEDGDCSTETVSEKQAVKPPPRYEQRQRLKVITDLYSRFQQEEEETDLLPGAQHRKDSLQLCCVNMKIVLLSEDHVIMFRQIFRLWDIEMLEFTLDWNWSSLLRFYPYLAHMKNLHTLSLVWMDKNTYEHAYTSEYKWFVRAFISELSKISSLQHLYMNGICFLSDNMRHLLRNLKNRLETFCVTHCQLFQANLNHLSQCQRLCQLKHLDMSGVLLSNLCMMPLRFLLEKVADTLETLELEGCGIKDSQLSDLLPALSQCSKLSKVNFYTNDFSMTVLSDLLHYTANLSKITMEQYPAPQECYELGVVSKERFVQFCPVLMDTLRAIRQPKRVYFATDVCNRCSKRCVYEEETRLCSCLQ</sequence>
<dbReference type="GO" id="GO:0005737">
    <property type="term" value="C:cytoplasm"/>
    <property type="evidence" value="ECO:0007669"/>
    <property type="project" value="TreeGrafter"/>
</dbReference>
<dbReference type="SUPFAM" id="SSF52047">
    <property type="entry name" value="RNI-like"/>
    <property type="match status" value="1"/>
</dbReference>
<keyword evidence="2" id="KW-0433">Leucine-rich repeat</keyword>
<dbReference type="InterPro" id="IPR026271">
    <property type="entry name" value="PRAME"/>
</dbReference>
<evidence type="ECO:0000256" key="2">
    <source>
        <dbReference type="ARBA" id="ARBA00022614"/>
    </source>
</evidence>
<organism evidence="4 5">
    <name type="scientific">Cricetulus griseus</name>
    <name type="common">Chinese hamster</name>
    <name type="synonym">Cricetulus barabensis griseus</name>
    <dbReference type="NCBI Taxonomy" id="10029"/>
    <lineage>
        <taxon>Eukaryota</taxon>
        <taxon>Metazoa</taxon>
        <taxon>Chordata</taxon>
        <taxon>Craniata</taxon>
        <taxon>Vertebrata</taxon>
        <taxon>Euteleostomi</taxon>
        <taxon>Mammalia</taxon>
        <taxon>Eutheria</taxon>
        <taxon>Euarchontoglires</taxon>
        <taxon>Glires</taxon>
        <taxon>Rodentia</taxon>
        <taxon>Myomorpha</taxon>
        <taxon>Muroidea</taxon>
        <taxon>Cricetidae</taxon>
        <taxon>Cricetinae</taxon>
        <taxon>Cricetulus</taxon>
    </lineage>
</organism>
<dbReference type="PANTHER" id="PTHR14224">
    <property type="entry name" value="SIMILAR TO PREFERENTIALLY EXPRESSED ANTIGEN IN MELANOMA-LIKE 3"/>
    <property type="match status" value="1"/>
</dbReference>
<dbReference type="GO" id="GO:0045596">
    <property type="term" value="P:negative regulation of cell differentiation"/>
    <property type="evidence" value="ECO:0007669"/>
    <property type="project" value="InterPro"/>
</dbReference>
<reference evidence="5" key="3">
    <citation type="submission" date="2025-08" db="UniProtKB">
        <authorList>
            <consortium name="RefSeq"/>
        </authorList>
    </citation>
    <scope>IDENTIFICATION</scope>
    <source>
        <strain evidence="5">17A/GY</strain>
        <tissue evidence="5">Liver</tissue>
    </source>
</reference>